<dbReference type="Proteomes" id="UP000015241">
    <property type="component" value="Unassembled WGS sequence"/>
</dbReference>
<protein>
    <submittedName>
        <fullName evidence="1">Uncharacterized protein</fullName>
    </submittedName>
</protein>
<dbReference type="EMBL" id="KE504282">
    <property type="protein sequence ID" value="EPS93337.1"/>
    <property type="molecule type" value="Genomic_DNA"/>
</dbReference>
<dbReference type="InParanoid" id="S8DKP9"/>
<keyword evidence="2" id="KW-1185">Reference proteome</keyword>
<dbReference type="HOGENOM" id="CLU_1532580_0_0_1"/>
<organism evidence="1 2">
    <name type="scientific">Fomitopsis schrenkii</name>
    <name type="common">Brown rot fungus</name>
    <dbReference type="NCBI Taxonomy" id="2126942"/>
    <lineage>
        <taxon>Eukaryota</taxon>
        <taxon>Fungi</taxon>
        <taxon>Dikarya</taxon>
        <taxon>Basidiomycota</taxon>
        <taxon>Agaricomycotina</taxon>
        <taxon>Agaricomycetes</taxon>
        <taxon>Polyporales</taxon>
        <taxon>Fomitopsis</taxon>
    </lineage>
</organism>
<evidence type="ECO:0000313" key="2">
    <source>
        <dbReference type="Proteomes" id="UP000015241"/>
    </source>
</evidence>
<evidence type="ECO:0000313" key="1">
    <source>
        <dbReference type="EMBL" id="EPS93337.1"/>
    </source>
</evidence>
<gene>
    <name evidence="1" type="ORF">FOMPIDRAFT_1056077</name>
</gene>
<reference evidence="1 2" key="1">
    <citation type="journal article" date="2012" name="Science">
        <title>The Paleozoic origin of enzymatic lignin decomposition reconstructed from 31 fungal genomes.</title>
        <authorList>
            <person name="Floudas D."/>
            <person name="Binder M."/>
            <person name="Riley R."/>
            <person name="Barry K."/>
            <person name="Blanchette R.A."/>
            <person name="Henrissat B."/>
            <person name="Martinez A.T."/>
            <person name="Otillar R."/>
            <person name="Spatafora J.W."/>
            <person name="Yadav J.S."/>
            <person name="Aerts A."/>
            <person name="Benoit I."/>
            <person name="Boyd A."/>
            <person name="Carlson A."/>
            <person name="Copeland A."/>
            <person name="Coutinho P.M."/>
            <person name="de Vries R.P."/>
            <person name="Ferreira P."/>
            <person name="Findley K."/>
            <person name="Foster B."/>
            <person name="Gaskell J."/>
            <person name="Glotzer D."/>
            <person name="Gorecki P."/>
            <person name="Heitman J."/>
            <person name="Hesse C."/>
            <person name="Hori C."/>
            <person name="Igarashi K."/>
            <person name="Jurgens J.A."/>
            <person name="Kallen N."/>
            <person name="Kersten P."/>
            <person name="Kohler A."/>
            <person name="Kuees U."/>
            <person name="Kumar T.K.A."/>
            <person name="Kuo A."/>
            <person name="LaButti K."/>
            <person name="Larrondo L.F."/>
            <person name="Lindquist E."/>
            <person name="Ling A."/>
            <person name="Lombard V."/>
            <person name="Lucas S."/>
            <person name="Lundell T."/>
            <person name="Martin R."/>
            <person name="McLaughlin D.J."/>
            <person name="Morgenstern I."/>
            <person name="Morin E."/>
            <person name="Murat C."/>
            <person name="Nagy L.G."/>
            <person name="Nolan M."/>
            <person name="Ohm R.A."/>
            <person name="Patyshakuliyeva A."/>
            <person name="Rokas A."/>
            <person name="Ruiz-Duenas F.J."/>
            <person name="Sabat G."/>
            <person name="Salamov A."/>
            <person name="Samejima M."/>
            <person name="Schmutz J."/>
            <person name="Slot J.C."/>
            <person name="St John F."/>
            <person name="Stenlid J."/>
            <person name="Sun H."/>
            <person name="Sun S."/>
            <person name="Syed K."/>
            <person name="Tsang A."/>
            <person name="Wiebenga A."/>
            <person name="Young D."/>
            <person name="Pisabarro A."/>
            <person name="Eastwood D.C."/>
            <person name="Martin F."/>
            <person name="Cullen D."/>
            <person name="Grigoriev I.V."/>
            <person name="Hibbett D.S."/>
        </authorList>
    </citation>
    <scope>NUCLEOTIDE SEQUENCE</scope>
    <source>
        <strain evidence="2">FP-58527</strain>
    </source>
</reference>
<name>S8DKP9_FOMSC</name>
<proteinExistence type="predicted"/>
<sequence>MDDGGLNLHTISHKKVHDIEGKPKVPDGLHSLYTSETARIINAEGALNKVLDILKDNIIMWQQAQSKKLVSIDCFDVKELIPPENSQVLKDYIKQLRRAADDDDLNVYFRGIIPALAQQDLYQCKLVEKAVLFSRQKGKHVLDLFDTVYNDLKHMWTNSGGGGLNTVGTDDERNT</sequence>
<accession>S8DKP9</accession>
<dbReference type="AlphaFoldDB" id="S8DKP9"/>